<evidence type="ECO:0000313" key="2">
    <source>
        <dbReference type="EMBL" id="CAL1607709.1"/>
    </source>
</evidence>
<protein>
    <submittedName>
        <fullName evidence="2">Uncharacterized protein</fullName>
    </submittedName>
</protein>
<feature type="region of interest" description="Disordered" evidence="1">
    <location>
        <begin position="532"/>
        <end position="570"/>
    </location>
</feature>
<dbReference type="PRINTS" id="PR01217">
    <property type="entry name" value="PRICHEXTENSN"/>
</dbReference>
<feature type="compositionally biased region" description="Pro residues" evidence="1">
    <location>
        <begin position="75"/>
        <end position="86"/>
    </location>
</feature>
<reference evidence="2 3" key="1">
    <citation type="submission" date="2024-04" db="EMBL/GenBank/DDBJ databases">
        <authorList>
            <person name="Waldvogel A.-M."/>
            <person name="Schoenle A."/>
        </authorList>
    </citation>
    <scope>NUCLEOTIDE SEQUENCE [LARGE SCALE GENOMIC DNA]</scope>
</reference>
<keyword evidence="3" id="KW-1185">Reference proteome</keyword>
<evidence type="ECO:0000256" key="1">
    <source>
        <dbReference type="SAM" id="MobiDB-lite"/>
    </source>
</evidence>
<dbReference type="EMBL" id="OZ035828">
    <property type="protein sequence ID" value="CAL1607709.1"/>
    <property type="molecule type" value="Genomic_DNA"/>
</dbReference>
<proteinExistence type="predicted"/>
<organism evidence="2 3">
    <name type="scientific">Knipowitschia caucasica</name>
    <name type="common">Caucasian dwarf goby</name>
    <name type="synonym">Pomatoschistus caucasicus</name>
    <dbReference type="NCBI Taxonomy" id="637954"/>
    <lineage>
        <taxon>Eukaryota</taxon>
        <taxon>Metazoa</taxon>
        <taxon>Chordata</taxon>
        <taxon>Craniata</taxon>
        <taxon>Vertebrata</taxon>
        <taxon>Euteleostomi</taxon>
        <taxon>Actinopterygii</taxon>
        <taxon>Neopterygii</taxon>
        <taxon>Teleostei</taxon>
        <taxon>Neoteleostei</taxon>
        <taxon>Acanthomorphata</taxon>
        <taxon>Gobiaria</taxon>
        <taxon>Gobiiformes</taxon>
        <taxon>Gobioidei</taxon>
        <taxon>Gobiidae</taxon>
        <taxon>Gobiinae</taxon>
        <taxon>Knipowitschia</taxon>
    </lineage>
</organism>
<sequence length="601" mass="66230">MCLCLLLCRTEQSCVHLQKTKPSENTQESVKGKHSRMSRQHFQKPSKPPPPASDQAQSVPSAPRTRRHTDRCTPDPAPPLCTPDPAPRLCTPDPAPRLCTPDPAPRLCTPDPAPRLCTPDPAPRLCTPDPAPRLCTPDPAPRLCTPDPAPRLCTPDPAPPLCTPDPAPRLCTPDPAPPLCTPDPAPRLCTPDPAPRLCTPDPAPRLCTPDPAPRLCTPDPAPPLCTPDPAPRLCTPDPAPRLCTPDPAPPLCTPDPAPRLCTPDPAPRLRQRPHFTDDDSDTDLSESEKGSVPCGPPPQLKLRPELIVPDQAPSRKKNKSKFDFPDFLPPPFNSWSLHQLAYFYHMEGRSRPRASGPLERYLERLIQLEWNQIKTRDTNRTTHTEPLSSRQRSPGSSSARLSAPKCILQCQRAFPFTVLSPGPSHCSYVVCTTRNSSCSCRPSKSSPPPEHRRPSRSSPPPEHRRPSRSSPLPEHRRSSVFSKRSHSEGRALLHRQRFQSPVQNPVQSPVQGQGHLQQMQAAGNIRTSAQTYNHDHRHRSNATVQGQTEVRSSSGRRGRSESRGERRAVKPDAVQAIMEQLAAAKSCALYRPHTKQVAFVM</sequence>
<name>A0AAV2M317_KNICA</name>
<feature type="compositionally biased region" description="Polar residues" evidence="1">
    <location>
        <begin position="541"/>
        <end position="550"/>
    </location>
</feature>
<feature type="compositionally biased region" description="Basic and acidic residues" evidence="1">
    <location>
        <begin position="558"/>
        <end position="570"/>
    </location>
</feature>
<feature type="region of interest" description="Disordered" evidence="1">
    <location>
        <begin position="376"/>
        <end position="400"/>
    </location>
</feature>
<dbReference type="Proteomes" id="UP001497482">
    <property type="component" value="Chromosome 6"/>
</dbReference>
<feature type="compositionally biased region" description="Pro residues" evidence="1">
    <location>
        <begin position="246"/>
        <end position="257"/>
    </location>
</feature>
<feature type="region of interest" description="Disordered" evidence="1">
    <location>
        <begin position="435"/>
        <end position="520"/>
    </location>
</feature>
<dbReference type="AlphaFoldDB" id="A0AAV2M317"/>
<dbReference type="PANTHER" id="PTHR22145">
    <property type="entry name" value="SI:CH211-266K22.6"/>
    <property type="match status" value="1"/>
</dbReference>
<evidence type="ECO:0000313" key="3">
    <source>
        <dbReference type="Proteomes" id="UP001497482"/>
    </source>
</evidence>
<feature type="region of interest" description="Disordered" evidence="1">
    <location>
        <begin position="245"/>
        <end position="304"/>
    </location>
</feature>
<dbReference type="InterPro" id="IPR029266">
    <property type="entry name" value="FAM217"/>
</dbReference>
<feature type="region of interest" description="Disordered" evidence="1">
    <location>
        <begin position="20"/>
        <end position="87"/>
    </location>
</feature>
<feature type="compositionally biased region" description="Polar residues" evidence="1">
    <location>
        <begin position="498"/>
        <end position="520"/>
    </location>
</feature>
<feature type="compositionally biased region" description="Basic residues" evidence="1">
    <location>
        <begin position="32"/>
        <end position="44"/>
    </location>
</feature>
<dbReference type="Pfam" id="PF15344">
    <property type="entry name" value="FAM217"/>
    <property type="match status" value="1"/>
</dbReference>
<accession>A0AAV2M317</accession>
<dbReference type="PANTHER" id="PTHR22145:SF2">
    <property type="entry name" value="SI:CH211-266K22.6"/>
    <property type="match status" value="1"/>
</dbReference>
<gene>
    <name evidence="2" type="ORF">KC01_LOCUS34740</name>
</gene>
<feature type="compositionally biased region" description="Low complexity" evidence="1">
    <location>
        <begin position="388"/>
        <end position="400"/>
    </location>
</feature>